<sequence>LRLDLGHVFMGEYYSSFGPNEDTAYPWGERLQTCDHIPTRCPLLGNKRHIYALRRMALF</sequence>
<dbReference type="OrthoDB" id="3230070at2759"/>
<accession>A0A0C9ZNR2</accession>
<evidence type="ECO:0000313" key="2">
    <source>
        <dbReference type="Proteomes" id="UP000054018"/>
    </source>
</evidence>
<proteinExistence type="predicted"/>
<protein>
    <submittedName>
        <fullName evidence="1">Uncharacterized protein</fullName>
    </submittedName>
</protein>
<dbReference type="EMBL" id="KN833695">
    <property type="protein sequence ID" value="KIK27634.1"/>
    <property type="molecule type" value="Genomic_DNA"/>
</dbReference>
<reference evidence="1 2" key="1">
    <citation type="submission" date="2014-04" db="EMBL/GenBank/DDBJ databases">
        <authorList>
            <consortium name="DOE Joint Genome Institute"/>
            <person name="Kuo A."/>
            <person name="Kohler A."/>
            <person name="Costa M.D."/>
            <person name="Nagy L.G."/>
            <person name="Floudas D."/>
            <person name="Copeland A."/>
            <person name="Barry K.W."/>
            <person name="Cichocki N."/>
            <person name="Veneault-Fourrey C."/>
            <person name="LaButti K."/>
            <person name="Lindquist E.A."/>
            <person name="Lipzen A."/>
            <person name="Lundell T."/>
            <person name="Morin E."/>
            <person name="Murat C."/>
            <person name="Sun H."/>
            <person name="Tunlid A."/>
            <person name="Henrissat B."/>
            <person name="Grigoriev I.V."/>
            <person name="Hibbett D.S."/>
            <person name="Martin F."/>
            <person name="Nordberg H.P."/>
            <person name="Cantor M.N."/>
            <person name="Hua S.X."/>
        </authorList>
    </citation>
    <scope>NUCLEOTIDE SEQUENCE [LARGE SCALE GENOMIC DNA]</scope>
    <source>
        <strain evidence="1 2">441</strain>
    </source>
</reference>
<dbReference type="AlphaFoldDB" id="A0A0C9ZNR2"/>
<name>A0A0C9ZNR2_9AGAM</name>
<feature type="non-terminal residue" evidence="1">
    <location>
        <position position="1"/>
    </location>
</feature>
<keyword evidence="2" id="KW-1185">Reference proteome</keyword>
<reference evidence="2" key="2">
    <citation type="submission" date="2015-01" db="EMBL/GenBank/DDBJ databases">
        <title>Evolutionary Origins and Diversification of the Mycorrhizal Mutualists.</title>
        <authorList>
            <consortium name="DOE Joint Genome Institute"/>
            <consortium name="Mycorrhizal Genomics Consortium"/>
            <person name="Kohler A."/>
            <person name="Kuo A."/>
            <person name="Nagy L.G."/>
            <person name="Floudas D."/>
            <person name="Copeland A."/>
            <person name="Barry K.W."/>
            <person name="Cichocki N."/>
            <person name="Veneault-Fourrey C."/>
            <person name="LaButti K."/>
            <person name="Lindquist E.A."/>
            <person name="Lipzen A."/>
            <person name="Lundell T."/>
            <person name="Morin E."/>
            <person name="Murat C."/>
            <person name="Riley R."/>
            <person name="Ohm R."/>
            <person name="Sun H."/>
            <person name="Tunlid A."/>
            <person name="Henrissat B."/>
            <person name="Grigoriev I.V."/>
            <person name="Hibbett D.S."/>
            <person name="Martin F."/>
        </authorList>
    </citation>
    <scope>NUCLEOTIDE SEQUENCE [LARGE SCALE GENOMIC DNA]</scope>
    <source>
        <strain evidence="2">441</strain>
    </source>
</reference>
<organism evidence="1 2">
    <name type="scientific">Pisolithus microcarpus 441</name>
    <dbReference type="NCBI Taxonomy" id="765257"/>
    <lineage>
        <taxon>Eukaryota</taxon>
        <taxon>Fungi</taxon>
        <taxon>Dikarya</taxon>
        <taxon>Basidiomycota</taxon>
        <taxon>Agaricomycotina</taxon>
        <taxon>Agaricomycetes</taxon>
        <taxon>Agaricomycetidae</taxon>
        <taxon>Boletales</taxon>
        <taxon>Sclerodermatineae</taxon>
        <taxon>Pisolithaceae</taxon>
        <taxon>Pisolithus</taxon>
    </lineage>
</organism>
<evidence type="ECO:0000313" key="1">
    <source>
        <dbReference type="EMBL" id="KIK27634.1"/>
    </source>
</evidence>
<dbReference type="HOGENOM" id="CLU_2967377_0_0_1"/>
<gene>
    <name evidence="1" type="ORF">PISMIDRAFT_92599</name>
</gene>
<dbReference type="Proteomes" id="UP000054018">
    <property type="component" value="Unassembled WGS sequence"/>
</dbReference>